<dbReference type="GO" id="GO:0033785">
    <property type="term" value="F:heptose 7-phosphate kinase activity"/>
    <property type="evidence" value="ECO:0007669"/>
    <property type="project" value="TreeGrafter"/>
</dbReference>
<dbReference type="PANTHER" id="PTHR46969">
    <property type="entry name" value="BIFUNCTIONAL PROTEIN HLDE"/>
    <property type="match status" value="1"/>
</dbReference>
<proteinExistence type="predicted"/>
<dbReference type="Gene3D" id="3.40.1190.20">
    <property type="match status" value="1"/>
</dbReference>
<dbReference type="GO" id="GO:0033786">
    <property type="term" value="F:heptose-1-phosphate adenylyltransferase activity"/>
    <property type="evidence" value="ECO:0007669"/>
    <property type="project" value="TreeGrafter"/>
</dbReference>
<gene>
    <name evidence="4" type="ORF">GM661_02860</name>
</gene>
<dbReference type="InterPro" id="IPR011913">
    <property type="entry name" value="RfaE_dom_I"/>
</dbReference>
<dbReference type="GO" id="GO:0005829">
    <property type="term" value="C:cytosol"/>
    <property type="evidence" value="ECO:0007669"/>
    <property type="project" value="TreeGrafter"/>
</dbReference>
<dbReference type="EMBL" id="CP046640">
    <property type="protein sequence ID" value="QTL96992.1"/>
    <property type="molecule type" value="Genomic_DNA"/>
</dbReference>
<dbReference type="RefSeq" id="WP_230868657.1">
    <property type="nucleotide sequence ID" value="NZ_CP046640.1"/>
</dbReference>
<dbReference type="InterPro" id="IPR011611">
    <property type="entry name" value="PfkB_dom"/>
</dbReference>
<accession>A0A8A7KGI5</accession>
<organism evidence="4 5">
    <name type="scientific">Iocasia fonsfrigidae</name>
    <dbReference type="NCBI Taxonomy" id="2682810"/>
    <lineage>
        <taxon>Bacteria</taxon>
        <taxon>Bacillati</taxon>
        <taxon>Bacillota</taxon>
        <taxon>Clostridia</taxon>
        <taxon>Halanaerobiales</taxon>
        <taxon>Halanaerobiaceae</taxon>
        <taxon>Iocasia</taxon>
    </lineage>
</organism>
<evidence type="ECO:0000313" key="4">
    <source>
        <dbReference type="EMBL" id="QTL96992.1"/>
    </source>
</evidence>
<dbReference type="AlphaFoldDB" id="A0A8A7KGI5"/>
<evidence type="ECO:0000259" key="3">
    <source>
        <dbReference type="Pfam" id="PF00294"/>
    </source>
</evidence>
<dbReference type="SUPFAM" id="SSF53613">
    <property type="entry name" value="Ribokinase-like"/>
    <property type="match status" value="1"/>
</dbReference>
<dbReference type="GO" id="GO:0016773">
    <property type="term" value="F:phosphotransferase activity, alcohol group as acceptor"/>
    <property type="evidence" value="ECO:0007669"/>
    <property type="project" value="InterPro"/>
</dbReference>
<dbReference type="InterPro" id="IPR029056">
    <property type="entry name" value="Ribokinase-like"/>
</dbReference>
<evidence type="ECO:0000313" key="5">
    <source>
        <dbReference type="Proteomes" id="UP000665020"/>
    </source>
</evidence>
<reference evidence="4" key="1">
    <citation type="submission" date="2019-12" db="EMBL/GenBank/DDBJ databases">
        <authorList>
            <person name="zhang j."/>
            <person name="sun C.M."/>
        </authorList>
    </citation>
    <scope>NUCLEOTIDE SEQUENCE</scope>
    <source>
        <strain evidence="4">NS-1</strain>
    </source>
</reference>
<evidence type="ECO:0000256" key="1">
    <source>
        <dbReference type="ARBA" id="ARBA00022679"/>
    </source>
</evidence>
<keyword evidence="5" id="KW-1185">Reference proteome</keyword>
<sequence>MIEAIDSFKNKKIMVIGDIIADEFIIGEPERLSREAPVIILRHRERDILPGGGANAASNIASLGGMVSLAGVIGRDRTGEDLLCVLQGQGMDINGLITSPDRPTAVKTRIIAGGNQVVKQQVARIDHFDETLISKEIENSLLDFISGEIVKYDGILISDYGLGLFTDRLKQGIVELAGSYDKFTVVDSRYDLLDYQGVSLATPNLEEAGQALDRCLLNQNEVVEAGLELINRMQSTYLLITQGGDGMTVFTAEGDYKHIPVANYAEVFDVTGAGDTVVGTILLALCTGLDIYQAMELANCAAGIVVRKAGVATVNPAELKEELKKQ</sequence>
<keyword evidence="2 4" id="KW-0418">Kinase</keyword>
<keyword evidence="1" id="KW-0808">Transferase</keyword>
<name>A0A8A7KGI5_9FIRM</name>
<dbReference type="Pfam" id="PF00294">
    <property type="entry name" value="PfkB"/>
    <property type="match status" value="1"/>
</dbReference>
<protein>
    <submittedName>
        <fullName evidence="4">Carbohydrate kinase</fullName>
    </submittedName>
</protein>
<evidence type="ECO:0000256" key="2">
    <source>
        <dbReference type="ARBA" id="ARBA00022777"/>
    </source>
</evidence>
<feature type="domain" description="Carbohydrate kinase PfkB" evidence="3">
    <location>
        <begin position="11"/>
        <end position="316"/>
    </location>
</feature>
<dbReference type="CDD" id="cd01172">
    <property type="entry name" value="RfaE_like"/>
    <property type="match status" value="1"/>
</dbReference>
<dbReference type="Proteomes" id="UP000665020">
    <property type="component" value="Chromosome"/>
</dbReference>
<dbReference type="PANTHER" id="PTHR46969:SF1">
    <property type="entry name" value="BIFUNCTIONAL PROTEIN HLDE"/>
    <property type="match status" value="1"/>
</dbReference>
<dbReference type="KEGG" id="ifn:GM661_02860"/>